<proteinExistence type="predicted"/>
<dbReference type="InterPro" id="IPR047057">
    <property type="entry name" value="MerR_fam"/>
</dbReference>
<dbReference type="SMART" id="SM00422">
    <property type="entry name" value="HTH_MERR"/>
    <property type="match status" value="1"/>
</dbReference>
<keyword evidence="5" id="KW-0614">Plasmid</keyword>
<sequence>MRIGEAATATGMTTKTLRFYEAEGLLPPATRAPNGYREYGQDTLARLDFINRSRTAGLTLAQTRSILRIRDRGEAPCVHVQQVLTRHLADIDEQIAALLALRATVAEFAEASAKSGPAECDPDRICSYL</sequence>
<evidence type="ECO:0000313" key="5">
    <source>
        <dbReference type="EMBL" id="AEX65091.1"/>
    </source>
</evidence>
<dbReference type="PROSITE" id="PS50937">
    <property type="entry name" value="HTH_MERR_2"/>
    <property type="match status" value="1"/>
</dbReference>
<dbReference type="PANTHER" id="PTHR30204">
    <property type="entry name" value="REDOX-CYCLING DRUG-SENSING TRANSCRIPTIONAL ACTIVATOR SOXR"/>
    <property type="match status" value="1"/>
</dbReference>
<dbReference type="GO" id="GO:0003677">
    <property type="term" value="F:DNA binding"/>
    <property type="evidence" value="ECO:0007669"/>
    <property type="project" value="UniProtKB-KW"/>
</dbReference>
<keyword evidence="3" id="KW-0804">Transcription</keyword>
<evidence type="ECO:0000256" key="2">
    <source>
        <dbReference type="ARBA" id="ARBA00023125"/>
    </source>
</evidence>
<dbReference type="AlphaFoldDB" id="H8ZKW9"/>
<name>H8ZKW9_9NOCA</name>
<dbReference type="InterPro" id="IPR000551">
    <property type="entry name" value="MerR-type_HTH_dom"/>
</dbReference>
<protein>
    <submittedName>
        <fullName evidence="5">Putative MerR family transcriptional regulator</fullName>
    </submittedName>
</protein>
<dbReference type="CDD" id="cd04770">
    <property type="entry name" value="HTH_HMRTR"/>
    <property type="match status" value="1"/>
</dbReference>
<evidence type="ECO:0000259" key="4">
    <source>
        <dbReference type="PROSITE" id="PS50937"/>
    </source>
</evidence>
<dbReference type="Pfam" id="PF13411">
    <property type="entry name" value="MerR_1"/>
    <property type="match status" value="1"/>
</dbReference>
<dbReference type="PRINTS" id="PR00040">
    <property type="entry name" value="HTHMERR"/>
</dbReference>
<geneLocation type="plasmid" evidence="5">
    <name>pMel2</name>
</geneLocation>
<organism evidence="5">
    <name type="scientific">Rhodococcus sp. Mel</name>
    <dbReference type="NCBI Taxonomy" id="1093626"/>
    <lineage>
        <taxon>Bacteria</taxon>
        <taxon>Bacillati</taxon>
        <taxon>Actinomycetota</taxon>
        <taxon>Actinomycetes</taxon>
        <taxon>Mycobacteriales</taxon>
        <taxon>Nocardiaceae</taxon>
        <taxon>Rhodococcus</taxon>
    </lineage>
</organism>
<keyword evidence="1" id="KW-0805">Transcription regulation</keyword>
<reference evidence="5" key="1">
    <citation type="journal article" date="2012" name="Appl. Environ. Microbiol.">
        <title>Plasmid localization and organization of melamine degradation genes in Rhodococcus sp. strain Mel.</title>
        <authorList>
            <person name="Dodge A.G."/>
            <person name="Wackett L.P."/>
            <person name="Sadowsky M.J."/>
        </authorList>
    </citation>
    <scope>NUCLEOTIDE SEQUENCE</scope>
    <source>
        <strain evidence="5">Mel</strain>
        <plasmid evidence="5">pMel2</plasmid>
    </source>
</reference>
<dbReference type="Gene3D" id="1.10.1660.10">
    <property type="match status" value="1"/>
</dbReference>
<dbReference type="EMBL" id="JN241637">
    <property type="protein sequence ID" value="AEX65091.1"/>
    <property type="molecule type" value="Genomic_DNA"/>
</dbReference>
<dbReference type="GO" id="GO:0003700">
    <property type="term" value="F:DNA-binding transcription factor activity"/>
    <property type="evidence" value="ECO:0007669"/>
    <property type="project" value="InterPro"/>
</dbReference>
<dbReference type="InterPro" id="IPR009061">
    <property type="entry name" value="DNA-bd_dom_put_sf"/>
</dbReference>
<dbReference type="PANTHER" id="PTHR30204:SF94">
    <property type="entry name" value="HEAVY METAL-DEPENDENT TRANSCRIPTIONAL REGULATOR HI_0293-RELATED"/>
    <property type="match status" value="1"/>
</dbReference>
<accession>H8ZKW9</accession>
<dbReference type="SUPFAM" id="SSF46955">
    <property type="entry name" value="Putative DNA-binding domain"/>
    <property type="match status" value="1"/>
</dbReference>
<evidence type="ECO:0000256" key="1">
    <source>
        <dbReference type="ARBA" id="ARBA00023015"/>
    </source>
</evidence>
<keyword evidence="2" id="KW-0238">DNA-binding</keyword>
<feature type="domain" description="HTH merR-type" evidence="4">
    <location>
        <begin position="1"/>
        <end position="69"/>
    </location>
</feature>
<evidence type="ECO:0000256" key="3">
    <source>
        <dbReference type="ARBA" id="ARBA00023163"/>
    </source>
</evidence>